<reference evidence="11" key="1">
    <citation type="submission" date="2020-07" db="EMBL/GenBank/DDBJ databases">
        <title>Ethylene signaling mediates host invasion by parasitic plants.</title>
        <authorList>
            <person name="Yoshida S."/>
        </authorList>
    </citation>
    <scope>NUCLEOTIDE SEQUENCE</scope>
    <source>
        <strain evidence="11">Okayama</strain>
    </source>
</reference>
<comment type="caution">
    <text evidence="11">The sequence shown here is derived from an EMBL/GenBank/DDBJ whole genome shotgun (WGS) entry which is preliminary data.</text>
</comment>
<evidence type="ECO:0000256" key="1">
    <source>
        <dbReference type="ARBA" id="ARBA00004370"/>
    </source>
</evidence>
<feature type="transmembrane region" description="Helical" evidence="9">
    <location>
        <begin position="251"/>
        <end position="268"/>
    </location>
</feature>
<dbReference type="EMBL" id="BMAC01000342">
    <property type="protein sequence ID" value="GFP94251.1"/>
    <property type="molecule type" value="Genomic_DNA"/>
</dbReference>
<dbReference type="AlphaFoldDB" id="A0A830CIK8"/>
<dbReference type="PIRSF" id="PIRSF037471">
    <property type="entry name" value="UCP037471"/>
    <property type="match status" value="1"/>
</dbReference>
<dbReference type="SMART" id="SM00665">
    <property type="entry name" value="B561"/>
    <property type="match status" value="1"/>
</dbReference>
<evidence type="ECO:0000256" key="9">
    <source>
        <dbReference type="SAM" id="Phobius"/>
    </source>
</evidence>
<dbReference type="InterPro" id="IPR005018">
    <property type="entry name" value="DOMON_domain"/>
</dbReference>
<sequence length="318" mass="36139">MEINKTKNVYQHCRMKTLEAEFGWNFETKSRKLDIAFGAKLDDETEWLAWGLNPLGRKMVGTRALIGIKHQNGSLEWHKYNVTDATKHGCPFTPSADIGLNVSEYSFVYLENIDYYAIMATIFLPHEYNISRVNVVWQIGGAAVGNQPLMHPISLGNFNTAETLNLVSGEIMSHSAHFNRRMRTIVGYIIGSMGWALGMWLGGASRNYCFRIHRILGICIFTFSTVQMMALRFKPHHDDVYRRYWNMYHHFLGYSLIPLISVNIFHGIKIVAPDHAAWKWGYIGVLGALGAVAMAFEVFTWTKFLSHRKPRGVVSGGS</sequence>
<dbReference type="GO" id="GO:0016020">
    <property type="term" value="C:membrane"/>
    <property type="evidence" value="ECO:0007669"/>
    <property type="project" value="UniProtKB-SubCell"/>
</dbReference>
<dbReference type="PROSITE" id="PS50836">
    <property type="entry name" value="DOMON"/>
    <property type="match status" value="1"/>
</dbReference>
<dbReference type="CDD" id="cd08760">
    <property type="entry name" value="Cyt_b561_FRRS1_like"/>
    <property type="match status" value="1"/>
</dbReference>
<evidence type="ECO:0000256" key="4">
    <source>
        <dbReference type="ARBA" id="ARBA00022729"/>
    </source>
</evidence>
<feature type="transmembrane region" description="Helical" evidence="9">
    <location>
        <begin position="215"/>
        <end position="231"/>
    </location>
</feature>
<comment type="subcellular location">
    <subcellularLocation>
        <location evidence="1">Membrane</location>
    </subcellularLocation>
</comment>
<dbReference type="InterPro" id="IPR006593">
    <property type="entry name" value="Cyt_b561/ferric_Rdtase_TM"/>
</dbReference>
<feature type="binding site" description="axial binding residue" evidence="8">
    <location>
        <position position="213"/>
    </location>
    <ligand>
        <name>heme b</name>
        <dbReference type="ChEBI" id="CHEBI:60344"/>
        <label>1</label>
    </ligand>
    <ligandPart>
        <name>Fe</name>
        <dbReference type="ChEBI" id="CHEBI:18248"/>
    </ligandPart>
</feature>
<gene>
    <name evidence="11" type="ORF">PHJA_001569600</name>
</gene>
<feature type="transmembrane region" description="Helical" evidence="9">
    <location>
        <begin position="185"/>
        <end position="203"/>
    </location>
</feature>
<name>A0A830CIK8_9LAMI</name>
<dbReference type="GO" id="GO:0046872">
    <property type="term" value="F:metal ion binding"/>
    <property type="evidence" value="ECO:0007669"/>
    <property type="project" value="UniProtKB-KW"/>
</dbReference>
<dbReference type="InterPro" id="IPR045265">
    <property type="entry name" value="AIR12_DOMON"/>
</dbReference>
<evidence type="ECO:0000256" key="6">
    <source>
        <dbReference type="ARBA" id="ARBA00022989"/>
    </source>
</evidence>
<feature type="transmembrane region" description="Helical" evidence="9">
    <location>
        <begin position="280"/>
        <end position="301"/>
    </location>
</feature>
<keyword evidence="12" id="KW-1185">Reference proteome</keyword>
<keyword evidence="5" id="KW-0249">Electron transport</keyword>
<dbReference type="PANTHER" id="PTHR23130">
    <property type="entry name" value="CYTOCHROME B561 AND DOMON DOMAIN-CONTAINING PROTEIN"/>
    <property type="match status" value="1"/>
</dbReference>
<accession>A0A830CIK8</accession>
<evidence type="ECO:0000313" key="12">
    <source>
        <dbReference type="Proteomes" id="UP000653305"/>
    </source>
</evidence>
<protein>
    <submittedName>
        <fullName evidence="11">Cytochrome b561 and DOMON domain-containing protein at5g47530</fullName>
    </submittedName>
</protein>
<dbReference type="Proteomes" id="UP000653305">
    <property type="component" value="Unassembled WGS sequence"/>
</dbReference>
<evidence type="ECO:0000256" key="5">
    <source>
        <dbReference type="ARBA" id="ARBA00022982"/>
    </source>
</evidence>
<evidence type="ECO:0000256" key="3">
    <source>
        <dbReference type="ARBA" id="ARBA00022692"/>
    </source>
</evidence>
<keyword evidence="7 9" id="KW-0472">Membrane</keyword>
<keyword evidence="4" id="KW-0732">Signal</keyword>
<proteinExistence type="predicted"/>
<keyword evidence="3 9" id="KW-0812">Transmembrane</keyword>
<evidence type="ECO:0000256" key="2">
    <source>
        <dbReference type="ARBA" id="ARBA00022448"/>
    </source>
</evidence>
<evidence type="ECO:0000256" key="8">
    <source>
        <dbReference type="PIRSR" id="PIRSR037471-1"/>
    </source>
</evidence>
<keyword evidence="2" id="KW-0813">Transport</keyword>
<evidence type="ECO:0000256" key="7">
    <source>
        <dbReference type="ARBA" id="ARBA00023136"/>
    </source>
</evidence>
<evidence type="ECO:0000313" key="11">
    <source>
        <dbReference type="EMBL" id="GFP94251.1"/>
    </source>
</evidence>
<dbReference type="Pfam" id="PF04526">
    <property type="entry name" value="DUF568"/>
    <property type="match status" value="1"/>
</dbReference>
<feature type="binding site" description="axial binding residue" evidence="8">
    <location>
        <position position="249"/>
    </location>
    <ligand>
        <name>heme b</name>
        <dbReference type="ChEBI" id="CHEBI:60344"/>
        <label>1</label>
    </ligand>
    <ligandPart>
        <name>Fe</name>
        <dbReference type="ChEBI" id="CHEBI:18248"/>
    </ligandPart>
</feature>
<keyword evidence="8" id="KW-0408">Iron</keyword>
<dbReference type="OrthoDB" id="19261at2759"/>
<dbReference type="PANTHER" id="PTHR23130:SF175">
    <property type="entry name" value="CYTOCHROME B561 AND DOMON DOMAIN-CONTAINING PROTEIN"/>
    <property type="match status" value="1"/>
</dbReference>
<keyword evidence="8" id="KW-0479">Metal-binding</keyword>
<feature type="domain" description="DOMON" evidence="10">
    <location>
        <begin position="18"/>
        <end position="140"/>
    </location>
</feature>
<dbReference type="InterPro" id="IPR017214">
    <property type="entry name" value="UCP037471"/>
</dbReference>
<keyword evidence="6 9" id="KW-1133">Transmembrane helix</keyword>
<organism evidence="11 12">
    <name type="scientific">Phtheirospermum japonicum</name>
    <dbReference type="NCBI Taxonomy" id="374723"/>
    <lineage>
        <taxon>Eukaryota</taxon>
        <taxon>Viridiplantae</taxon>
        <taxon>Streptophyta</taxon>
        <taxon>Embryophyta</taxon>
        <taxon>Tracheophyta</taxon>
        <taxon>Spermatophyta</taxon>
        <taxon>Magnoliopsida</taxon>
        <taxon>eudicotyledons</taxon>
        <taxon>Gunneridae</taxon>
        <taxon>Pentapetalae</taxon>
        <taxon>asterids</taxon>
        <taxon>lamiids</taxon>
        <taxon>Lamiales</taxon>
        <taxon>Orobanchaceae</taxon>
        <taxon>Orobanchaceae incertae sedis</taxon>
        <taxon>Phtheirospermum</taxon>
    </lineage>
</organism>
<evidence type="ECO:0000259" key="10">
    <source>
        <dbReference type="PROSITE" id="PS50836"/>
    </source>
</evidence>